<dbReference type="AlphaFoldDB" id="A0A414APU8"/>
<organism evidence="1 2">
    <name type="scientific">Enterocloster bolteae</name>
    <dbReference type="NCBI Taxonomy" id="208479"/>
    <lineage>
        <taxon>Bacteria</taxon>
        <taxon>Bacillati</taxon>
        <taxon>Bacillota</taxon>
        <taxon>Clostridia</taxon>
        <taxon>Lachnospirales</taxon>
        <taxon>Lachnospiraceae</taxon>
        <taxon>Enterocloster</taxon>
    </lineage>
</organism>
<gene>
    <name evidence="1" type="ORF">DW839_23050</name>
</gene>
<reference evidence="1 2" key="1">
    <citation type="submission" date="2018-08" db="EMBL/GenBank/DDBJ databases">
        <title>A genome reference for cultivated species of the human gut microbiota.</title>
        <authorList>
            <person name="Zou Y."/>
            <person name="Xue W."/>
            <person name="Luo G."/>
        </authorList>
    </citation>
    <scope>NUCLEOTIDE SEQUENCE [LARGE SCALE GENOMIC DNA]</scope>
    <source>
        <strain evidence="1 2">AM35-14</strain>
    </source>
</reference>
<accession>A0A414APU8</accession>
<sequence length="72" mass="8207">MIFCRDGIKIGLENKFYGKCFPAYHAAGGHFLRNRLIPLAETGWWNAGKVYKNRAVPSAQNSQSFFEEKVLL</sequence>
<comment type="caution">
    <text evidence="1">The sequence shown here is derived from an EMBL/GenBank/DDBJ whole genome shotgun (WGS) entry which is preliminary data.</text>
</comment>
<name>A0A414APU8_9FIRM</name>
<proteinExistence type="predicted"/>
<protein>
    <submittedName>
        <fullName evidence="1">Uncharacterized protein</fullName>
    </submittedName>
</protein>
<dbReference type="Proteomes" id="UP000283975">
    <property type="component" value="Unassembled WGS sequence"/>
</dbReference>
<evidence type="ECO:0000313" key="1">
    <source>
        <dbReference type="EMBL" id="RHC52370.1"/>
    </source>
</evidence>
<evidence type="ECO:0000313" key="2">
    <source>
        <dbReference type="Proteomes" id="UP000283975"/>
    </source>
</evidence>
<dbReference type="EMBL" id="QSHZ01000030">
    <property type="protein sequence ID" value="RHC52370.1"/>
    <property type="molecule type" value="Genomic_DNA"/>
</dbReference>